<accession>A0A2T4DSR4</accession>
<reference evidence="2" key="1">
    <citation type="journal article" date="2014" name="Int. J. Syst. Evol. Microbiol.">
        <title>Complete genome of a new Firmicutes species belonging to the dominant human colonic microbiota ('Ruminococcus bicirculans') reveals two chromosomes and a selective capacity to utilize plant glucans.</title>
        <authorList>
            <consortium name="NISC Comparative Sequencing Program"/>
            <person name="Wegmann U."/>
            <person name="Louis P."/>
            <person name="Goesmann A."/>
            <person name="Henrissat B."/>
            <person name="Duncan S.H."/>
            <person name="Flint H.J."/>
        </authorList>
    </citation>
    <scope>NUCLEOTIDE SEQUENCE</scope>
    <source>
        <strain evidence="2">CGMCC 1.10832</strain>
    </source>
</reference>
<dbReference type="InterPro" id="IPR029046">
    <property type="entry name" value="LolA/LolB/LppX"/>
</dbReference>
<evidence type="ECO:0000313" key="2">
    <source>
        <dbReference type="EMBL" id="GGC43650.1"/>
    </source>
</evidence>
<gene>
    <name evidence="3" type="ORF">C9994_05905</name>
    <name evidence="2" type="ORF">GCM10011506_31550</name>
</gene>
<dbReference type="SUPFAM" id="SSF89392">
    <property type="entry name" value="Prokaryotic lipoproteins and lipoprotein localization factors"/>
    <property type="match status" value="1"/>
</dbReference>
<dbReference type="Proteomes" id="UP000636010">
    <property type="component" value="Unassembled WGS sequence"/>
</dbReference>
<organism evidence="3 4">
    <name type="scientific">Marivirga lumbricoides</name>
    <dbReference type="NCBI Taxonomy" id="1046115"/>
    <lineage>
        <taxon>Bacteria</taxon>
        <taxon>Pseudomonadati</taxon>
        <taxon>Bacteroidota</taxon>
        <taxon>Cytophagia</taxon>
        <taxon>Cytophagales</taxon>
        <taxon>Marivirgaceae</taxon>
        <taxon>Marivirga</taxon>
    </lineage>
</organism>
<evidence type="ECO:0000313" key="4">
    <source>
        <dbReference type="Proteomes" id="UP000240608"/>
    </source>
</evidence>
<sequence length="212" mass="24744">MYNTIAVDATVRSAEEGKITTLKTTIYYNVNGKMVTYYSRPDNIVIINNEKGQVSVYDKDNNSVIQSQNAYYSTKTNELYYFINNKKNDLGLAEIGFTIKDVSYEDGLTVTEWWPPSEGMKYFSSIKIVHDQENPIFMEYKDHTEMVVKKVYFYNYEQVNQIDFPRSITQIDFKTERDSIVSKTQYENIRFNVPEASEKLNFKIPADAKLIK</sequence>
<evidence type="ECO:0008006" key="6">
    <source>
        <dbReference type="Google" id="ProtNLM"/>
    </source>
</evidence>
<comment type="caution">
    <text evidence="3">The sequence shown here is derived from an EMBL/GenBank/DDBJ whole genome shotgun (WGS) entry which is preliminary data.</text>
</comment>
<reference evidence="2" key="4">
    <citation type="submission" date="2024-05" db="EMBL/GenBank/DDBJ databases">
        <authorList>
            <person name="Sun Q."/>
            <person name="Zhou Y."/>
        </authorList>
    </citation>
    <scope>NUCLEOTIDE SEQUENCE</scope>
    <source>
        <strain evidence="2">CGMCC 1.10832</strain>
    </source>
</reference>
<evidence type="ECO:0000313" key="5">
    <source>
        <dbReference type="Proteomes" id="UP000636010"/>
    </source>
</evidence>
<dbReference type="EMBL" id="BMEC01000010">
    <property type="protein sequence ID" value="GGC43650.1"/>
    <property type="molecule type" value="Genomic_DNA"/>
</dbReference>
<dbReference type="AlphaFoldDB" id="A0A2T4DSR4"/>
<protein>
    <recommendedName>
        <fullName evidence="6">DUF4412 domain-containing protein</fullName>
    </recommendedName>
</protein>
<reference evidence="3 4" key="2">
    <citation type="submission" date="2018-03" db="EMBL/GenBank/DDBJ databases">
        <title>Cross-interface Injection: A General Nanoliter Liquid Handling Method Applied to Single Cells Genome Amplification Automated Nanoliter Liquid Handling Applied to Single Cell Multiple Displacement Amplification.</title>
        <authorList>
            <person name="Yun J."/>
            <person name="Xu P."/>
            <person name="Xu J."/>
            <person name="Dai X."/>
            <person name="Wang Y."/>
            <person name="Zheng X."/>
            <person name="Cao C."/>
            <person name="Yi Q."/>
            <person name="Zhu Y."/>
            <person name="Wang L."/>
            <person name="Dong Z."/>
            <person name="Huang Y."/>
            <person name="Huang L."/>
            <person name="Du W."/>
        </authorList>
    </citation>
    <scope>NUCLEOTIDE SEQUENCE [LARGE SCALE GENOMIC DNA]</scope>
    <source>
        <strain evidence="3 4">Z-D1-2</strain>
    </source>
</reference>
<name>A0A2T4DSR4_9BACT</name>
<dbReference type="Gene3D" id="2.50.20.10">
    <property type="entry name" value="Lipoprotein localisation LolA/LolB/LppX"/>
    <property type="match status" value="1"/>
</dbReference>
<keyword evidence="5" id="KW-1185">Reference proteome</keyword>
<evidence type="ECO:0000313" key="3">
    <source>
        <dbReference type="EMBL" id="PTB96748.1"/>
    </source>
</evidence>
<keyword evidence="1" id="KW-0732">Signal</keyword>
<dbReference type="EMBL" id="PYVU01000037">
    <property type="protein sequence ID" value="PTB96748.1"/>
    <property type="molecule type" value="Genomic_DNA"/>
</dbReference>
<proteinExistence type="predicted"/>
<reference evidence="5" key="3">
    <citation type="journal article" date="2019" name="Int. J. Syst. Evol. Microbiol.">
        <title>The Global Catalogue of Microorganisms (GCM) 10K type strain sequencing project: providing services to taxonomists for standard genome sequencing and annotation.</title>
        <authorList>
            <consortium name="The Broad Institute Genomics Platform"/>
            <consortium name="The Broad Institute Genome Sequencing Center for Infectious Disease"/>
            <person name="Wu L."/>
            <person name="Ma J."/>
        </authorList>
    </citation>
    <scope>NUCLEOTIDE SEQUENCE [LARGE SCALE GENOMIC DNA]</scope>
    <source>
        <strain evidence="5">CGMCC 1.10832</strain>
    </source>
</reference>
<dbReference type="Proteomes" id="UP000240608">
    <property type="component" value="Unassembled WGS sequence"/>
</dbReference>
<evidence type="ECO:0000256" key="1">
    <source>
        <dbReference type="ARBA" id="ARBA00022729"/>
    </source>
</evidence>